<dbReference type="EMBL" id="FUWG01000017">
    <property type="protein sequence ID" value="SJZ69679.1"/>
    <property type="molecule type" value="Genomic_DNA"/>
</dbReference>
<dbReference type="Gene3D" id="2.20.28.30">
    <property type="entry name" value="RNA polymerase ii, chain L"/>
    <property type="match status" value="1"/>
</dbReference>
<dbReference type="GeneID" id="78317327"/>
<dbReference type="AlphaFoldDB" id="A0A1T4MRJ4"/>
<protein>
    <submittedName>
        <fullName evidence="1">Uncharacterized protein</fullName>
    </submittedName>
</protein>
<name>A0A1T4MRJ4_TREPO</name>
<gene>
    <name evidence="1" type="ORF">SAMN02745149_02055</name>
</gene>
<evidence type="ECO:0000313" key="1">
    <source>
        <dbReference type="EMBL" id="SJZ69679.1"/>
    </source>
</evidence>
<organism evidence="1 2">
    <name type="scientific">Treponema porcinum</name>
    <dbReference type="NCBI Taxonomy" id="261392"/>
    <lineage>
        <taxon>Bacteria</taxon>
        <taxon>Pseudomonadati</taxon>
        <taxon>Spirochaetota</taxon>
        <taxon>Spirochaetia</taxon>
        <taxon>Spirochaetales</taxon>
        <taxon>Treponemataceae</taxon>
        <taxon>Treponema</taxon>
    </lineage>
</organism>
<sequence length="102" mass="11039">MALTAAICTQCGAQIQVDESKEAGICPNCGTAFITEKVIHNFVTNNNFAGATINVQGGVDIENLYTLARRAVDANNKDDVLKYYGQIRECSAQSELGLFYKS</sequence>
<proteinExistence type="predicted"/>
<dbReference type="OrthoDB" id="1149028at2"/>
<dbReference type="Proteomes" id="UP000190423">
    <property type="component" value="Unassembled WGS sequence"/>
</dbReference>
<keyword evidence="2" id="KW-1185">Reference proteome</keyword>
<dbReference type="RefSeq" id="WP_078933946.1">
    <property type="nucleotide sequence ID" value="NZ_FUWG01000017.1"/>
</dbReference>
<accession>A0A1T4MRJ4</accession>
<reference evidence="1 2" key="1">
    <citation type="submission" date="2017-02" db="EMBL/GenBank/DDBJ databases">
        <authorList>
            <person name="Peterson S.W."/>
        </authorList>
    </citation>
    <scope>NUCLEOTIDE SEQUENCE [LARGE SCALE GENOMIC DNA]</scope>
    <source>
        <strain evidence="1 2">ATCC BAA-908</strain>
    </source>
</reference>
<evidence type="ECO:0000313" key="2">
    <source>
        <dbReference type="Proteomes" id="UP000190423"/>
    </source>
</evidence>